<feature type="domain" description="Saposin B-type" evidence="3">
    <location>
        <begin position="125"/>
        <end position="206"/>
    </location>
</feature>
<dbReference type="OrthoDB" id="69496at2759"/>
<accession>A0A2P6NYC9</accession>
<dbReference type="STRING" id="1890364.A0A2P6NYC9"/>
<dbReference type="AlphaFoldDB" id="A0A2P6NYC9"/>
<dbReference type="EMBL" id="MDYQ01000006">
    <property type="protein sequence ID" value="PRP88961.1"/>
    <property type="molecule type" value="Genomic_DNA"/>
</dbReference>
<dbReference type="InParanoid" id="A0A2P6NYC9"/>
<feature type="domain" description="Saposin B-type" evidence="3">
    <location>
        <begin position="35"/>
        <end position="118"/>
    </location>
</feature>
<protein>
    <submittedName>
        <fullName evidence="4">Surfactant B protein</fullName>
    </submittedName>
</protein>
<evidence type="ECO:0000313" key="5">
    <source>
        <dbReference type="Proteomes" id="UP000241769"/>
    </source>
</evidence>
<proteinExistence type="predicted"/>
<evidence type="ECO:0000313" key="4">
    <source>
        <dbReference type="EMBL" id="PRP88961.1"/>
    </source>
</evidence>
<dbReference type="Gene3D" id="1.10.225.10">
    <property type="entry name" value="Saposin-like"/>
    <property type="match status" value="3"/>
</dbReference>
<organism evidence="4 5">
    <name type="scientific">Planoprotostelium fungivorum</name>
    <dbReference type="NCBI Taxonomy" id="1890364"/>
    <lineage>
        <taxon>Eukaryota</taxon>
        <taxon>Amoebozoa</taxon>
        <taxon>Evosea</taxon>
        <taxon>Variosea</taxon>
        <taxon>Cavosteliida</taxon>
        <taxon>Cavosteliaceae</taxon>
        <taxon>Planoprotostelium</taxon>
    </lineage>
</organism>
<dbReference type="PANTHER" id="PTHR11480">
    <property type="entry name" value="SAPOSIN-RELATED"/>
    <property type="match status" value="1"/>
</dbReference>
<dbReference type="SUPFAM" id="SSF47862">
    <property type="entry name" value="Saposin"/>
    <property type="match status" value="3"/>
</dbReference>
<dbReference type="InterPro" id="IPR011001">
    <property type="entry name" value="Saposin-like"/>
</dbReference>
<keyword evidence="5" id="KW-1185">Reference proteome</keyword>
<dbReference type="Proteomes" id="UP000241769">
    <property type="component" value="Unassembled WGS sequence"/>
</dbReference>
<feature type="compositionally biased region" description="Low complexity" evidence="2">
    <location>
        <begin position="207"/>
        <end position="224"/>
    </location>
</feature>
<sequence>MTQPDQSTADMAKQEATMRISLATIFLLATFSCVLATRCDDCEMMVSAIHALSHSESSPVDISQHVSFACQDASAPTQVCKRLLPNAEDISYALNRLPIQGSASAGVCGKLGFCRNLRIQPMGWGKERCNSCKGIFSTIENWLQNNTDSGAIKKRIEFLCVAAPPSYQIACRMILDNQWPKVIQMIKDKTTPEAACEAIRICDSNTTAPTSVSTSSLPTPTPATRGSSSSLACDACSIVASYVKDALLQSQIPEKIATKVDQLFCNSLPASFGSVCDAMLSVGYDKFISQASTASTEHLCSRIHLFCQ</sequence>
<keyword evidence="1" id="KW-1015">Disulfide bond</keyword>
<comment type="caution">
    <text evidence="4">The sequence shown here is derived from an EMBL/GenBank/DDBJ whole genome shotgun (WGS) entry which is preliminary data.</text>
</comment>
<dbReference type="InterPro" id="IPR051428">
    <property type="entry name" value="Sphingo_Act-Surfact_Prot"/>
</dbReference>
<evidence type="ECO:0000256" key="2">
    <source>
        <dbReference type="SAM" id="MobiDB-lite"/>
    </source>
</evidence>
<evidence type="ECO:0000256" key="1">
    <source>
        <dbReference type="ARBA" id="ARBA00023157"/>
    </source>
</evidence>
<dbReference type="InterPro" id="IPR008139">
    <property type="entry name" value="SaposinB_dom"/>
</dbReference>
<dbReference type="SMART" id="SM00741">
    <property type="entry name" value="SapB"/>
    <property type="match status" value="3"/>
</dbReference>
<feature type="domain" description="Saposin B-type" evidence="3">
    <location>
        <begin position="229"/>
        <end position="308"/>
    </location>
</feature>
<dbReference type="PROSITE" id="PS50015">
    <property type="entry name" value="SAP_B"/>
    <property type="match status" value="3"/>
</dbReference>
<evidence type="ECO:0000259" key="3">
    <source>
        <dbReference type="PROSITE" id="PS50015"/>
    </source>
</evidence>
<feature type="region of interest" description="Disordered" evidence="2">
    <location>
        <begin position="207"/>
        <end position="226"/>
    </location>
</feature>
<gene>
    <name evidence="4" type="ORF">PROFUN_02239</name>
</gene>
<name>A0A2P6NYC9_9EUKA</name>
<reference evidence="4 5" key="1">
    <citation type="journal article" date="2018" name="Genome Biol. Evol.">
        <title>Multiple Roots of Fruiting Body Formation in Amoebozoa.</title>
        <authorList>
            <person name="Hillmann F."/>
            <person name="Forbes G."/>
            <person name="Novohradska S."/>
            <person name="Ferling I."/>
            <person name="Riege K."/>
            <person name="Groth M."/>
            <person name="Westermann M."/>
            <person name="Marz M."/>
            <person name="Spaller T."/>
            <person name="Winckler T."/>
            <person name="Schaap P."/>
            <person name="Glockner G."/>
        </authorList>
    </citation>
    <scope>NUCLEOTIDE SEQUENCE [LARGE SCALE GENOMIC DNA]</scope>
    <source>
        <strain evidence="4 5">Jena</strain>
    </source>
</reference>